<comment type="caution">
    <text evidence="2">The sequence shown here is derived from an EMBL/GenBank/DDBJ whole genome shotgun (WGS) entry which is preliminary data.</text>
</comment>
<protein>
    <submittedName>
        <fullName evidence="2">Uncharacterized protein</fullName>
    </submittedName>
</protein>
<feature type="region of interest" description="Disordered" evidence="1">
    <location>
        <begin position="1"/>
        <end position="24"/>
    </location>
</feature>
<proteinExistence type="predicted"/>
<gene>
    <name evidence="2" type="ORF">ACFPCY_06395</name>
</gene>
<evidence type="ECO:0000256" key="1">
    <source>
        <dbReference type="SAM" id="MobiDB-lite"/>
    </source>
</evidence>
<reference evidence="3" key="1">
    <citation type="journal article" date="2019" name="Int. J. Syst. Evol. Microbiol.">
        <title>The Global Catalogue of Microorganisms (GCM) 10K type strain sequencing project: providing services to taxonomists for standard genome sequencing and annotation.</title>
        <authorList>
            <consortium name="The Broad Institute Genomics Platform"/>
            <consortium name="The Broad Institute Genome Sequencing Center for Infectious Disease"/>
            <person name="Wu L."/>
            <person name="Ma J."/>
        </authorList>
    </citation>
    <scope>NUCLEOTIDE SEQUENCE [LARGE SCALE GENOMIC DNA]</scope>
    <source>
        <strain evidence="3">KLKA75</strain>
    </source>
</reference>
<accession>A0ABV9TSI0</accession>
<dbReference type="RefSeq" id="WP_378252679.1">
    <property type="nucleotide sequence ID" value="NZ_JBHSIT010000002.1"/>
</dbReference>
<evidence type="ECO:0000313" key="3">
    <source>
        <dbReference type="Proteomes" id="UP001595872"/>
    </source>
</evidence>
<sequence>MFDPPQRSLPTFPRSAPRSSPDAVESAEILLDTYEQDVIDLPGSGSYRDDKTLAAARISSLIGDLAAYAEHHRIDFYPSSHARLTHSRPSRRYPETAPSEDGWQIGSEVRVRPGVPDVELPASPGYVSALHPGEAPECTVVFPGVPARQFRVQADHLCAADPFPIVSTTHGPVLGAARAEAAFVRAAAHIRLARDQGDRPTPQDLVNHACLAVGLAQWTGISAGRIEAVLTSRIEDAIRPFKASLRRAAPDAPARRSR</sequence>
<organism evidence="2 3">
    <name type="scientific">Actinomadura gamaensis</name>
    <dbReference type="NCBI Taxonomy" id="1763541"/>
    <lineage>
        <taxon>Bacteria</taxon>
        <taxon>Bacillati</taxon>
        <taxon>Actinomycetota</taxon>
        <taxon>Actinomycetes</taxon>
        <taxon>Streptosporangiales</taxon>
        <taxon>Thermomonosporaceae</taxon>
        <taxon>Actinomadura</taxon>
    </lineage>
</organism>
<name>A0ABV9TSI0_9ACTN</name>
<evidence type="ECO:0000313" key="2">
    <source>
        <dbReference type="EMBL" id="MFC4906939.1"/>
    </source>
</evidence>
<dbReference type="Proteomes" id="UP001595872">
    <property type="component" value="Unassembled WGS sequence"/>
</dbReference>
<keyword evidence="3" id="KW-1185">Reference proteome</keyword>
<dbReference type="EMBL" id="JBHSIT010000002">
    <property type="protein sequence ID" value="MFC4906939.1"/>
    <property type="molecule type" value="Genomic_DNA"/>
</dbReference>